<dbReference type="GO" id="GO:0005743">
    <property type="term" value="C:mitochondrial inner membrane"/>
    <property type="evidence" value="ECO:0007669"/>
    <property type="project" value="TreeGrafter"/>
</dbReference>
<evidence type="ECO:0000256" key="6">
    <source>
        <dbReference type="ARBA" id="ARBA00023004"/>
    </source>
</evidence>
<reference evidence="8" key="1">
    <citation type="journal article" date="2023" name="Science">
        <title>Genome structures resolve the early diversification of teleost fishes.</title>
        <authorList>
            <person name="Parey E."/>
            <person name="Louis A."/>
            <person name="Montfort J."/>
            <person name="Bouchez O."/>
            <person name="Roques C."/>
            <person name="Iampietro C."/>
            <person name="Lluch J."/>
            <person name="Castinel A."/>
            <person name="Donnadieu C."/>
            <person name="Desvignes T."/>
            <person name="Floi Bucao C."/>
            <person name="Jouanno E."/>
            <person name="Wen M."/>
            <person name="Mejri S."/>
            <person name="Dirks R."/>
            <person name="Jansen H."/>
            <person name="Henkel C."/>
            <person name="Chen W.J."/>
            <person name="Zahm M."/>
            <person name="Cabau C."/>
            <person name="Klopp C."/>
            <person name="Thompson A.W."/>
            <person name="Robinson-Rechavi M."/>
            <person name="Braasch I."/>
            <person name="Lecointre G."/>
            <person name="Bobe J."/>
            <person name="Postlethwait J.H."/>
            <person name="Berthelot C."/>
            <person name="Roest Crollius H."/>
            <person name="Guiguen Y."/>
        </authorList>
    </citation>
    <scope>NUCLEOTIDE SEQUENCE</scope>
    <source>
        <strain evidence="8">Concon-B</strain>
    </source>
</reference>
<accession>A0A9Q1CUR7</accession>
<dbReference type="AlphaFoldDB" id="A0A9Q1CUR7"/>
<evidence type="ECO:0000256" key="4">
    <source>
        <dbReference type="ARBA" id="ARBA00022723"/>
    </source>
</evidence>
<keyword evidence="5" id="KW-0560">Oxidoreductase</keyword>
<dbReference type="EMBL" id="JAFJMO010000639">
    <property type="protein sequence ID" value="KAJ8246533.1"/>
    <property type="molecule type" value="Genomic_DNA"/>
</dbReference>
<name>A0A9Q1CUR7_CONCO</name>
<dbReference type="GO" id="GO:0008203">
    <property type="term" value="P:cholesterol metabolic process"/>
    <property type="evidence" value="ECO:0007669"/>
    <property type="project" value="TreeGrafter"/>
</dbReference>
<dbReference type="InterPro" id="IPR001128">
    <property type="entry name" value="Cyt_P450"/>
</dbReference>
<feature type="non-terminal residue" evidence="8">
    <location>
        <position position="1"/>
    </location>
</feature>
<dbReference type="GO" id="GO:0071375">
    <property type="term" value="P:cellular response to peptide hormone stimulus"/>
    <property type="evidence" value="ECO:0007669"/>
    <property type="project" value="TreeGrafter"/>
</dbReference>
<evidence type="ECO:0000256" key="2">
    <source>
        <dbReference type="ARBA" id="ARBA00010617"/>
    </source>
</evidence>
<keyword evidence="6" id="KW-0408">Iron</keyword>
<keyword evidence="9" id="KW-1185">Reference proteome</keyword>
<evidence type="ECO:0000256" key="1">
    <source>
        <dbReference type="ARBA" id="ARBA00001971"/>
    </source>
</evidence>
<dbReference type="GO" id="GO:0006700">
    <property type="term" value="P:C21-steroid hormone biosynthetic process"/>
    <property type="evidence" value="ECO:0007669"/>
    <property type="project" value="TreeGrafter"/>
</dbReference>
<sequence length="73" mass="8214">MFVCAAQRLVDKRVEEITGKLKQGEQVKGMYLTYLLSSNKLSLEELYTSITELLLGGVDTTSNTLSWTLYHLA</sequence>
<evidence type="ECO:0000313" key="9">
    <source>
        <dbReference type="Proteomes" id="UP001152803"/>
    </source>
</evidence>
<keyword evidence="7" id="KW-0503">Monooxygenase</keyword>
<dbReference type="Pfam" id="PF00067">
    <property type="entry name" value="p450"/>
    <property type="match status" value="1"/>
</dbReference>
<gene>
    <name evidence="8" type="ORF">COCON_G00234780</name>
</gene>
<evidence type="ECO:0000256" key="3">
    <source>
        <dbReference type="ARBA" id="ARBA00022617"/>
    </source>
</evidence>
<dbReference type="GO" id="GO:0005506">
    <property type="term" value="F:iron ion binding"/>
    <property type="evidence" value="ECO:0007669"/>
    <property type="project" value="InterPro"/>
</dbReference>
<dbReference type="PANTHER" id="PTHR24279">
    <property type="entry name" value="CYTOCHROME P450"/>
    <property type="match status" value="1"/>
</dbReference>
<dbReference type="InterPro" id="IPR050479">
    <property type="entry name" value="CYP11_CYP27_families"/>
</dbReference>
<organism evidence="8 9">
    <name type="scientific">Conger conger</name>
    <name type="common">Conger eel</name>
    <name type="synonym">Muraena conger</name>
    <dbReference type="NCBI Taxonomy" id="82655"/>
    <lineage>
        <taxon>Eukaryota</taxon>
        <taxon>Metazoa</taxon>
        <taxon>Chordata</taxon>
        <taxon>Craniata</taxon>
        <taxon>Vertebrata</taxon>
        <taxon>Euteleostomi</taxon>
        <taxon>Actinopterygii</taxon>
        <taxon>Neopterygii</taxon>
        <taxon>Teleostei</taxon>
        <taxon>Anguilliformes</taxon>
        <taxon>Congridae</taxon>
        <taxon>Conger</taxon>
    </lineage>
</organism>
<dbReference type="GO" id="GO:0016705">
    <property type="term" value="F:oxidoreductase activity, acting on paired donors, with incorporation or reduction of molecular oxygen"/>
    <property type="evidence" value="ECO:0007669"/>
    <property type="project" value="InterPro"/>
</dbReference>
<dbReference type="OrthoDB" id="3945418at2759"/>
<dbReference type="PANTHER" id="PTHR24279:SF123">
    <property type="entry name" value="CYTOCHROME P450 FAMILY 27 SUBFAMILY A MEMBER 1"/>
    <property type="match status" value="1"/>
</dbReference>
<dbReference type="Gene3D" id="1.10.630.10">
    <property type="entry name" value="Cytochrome P450"/>
    <property type="match status" value="1"/>
</dbReference>
<dbReference type="Proteomes" id="UP001152803">
    <property type="component" value="Unassembled WGS sequence"/>
</dbReference>
<comment type="caution">
    <text evidence="8">The sequence shown here is derived from an EMBL/GenBank/DDBJ whole genome shotgun (WGS) entry which is preliminary data.</text>
</comment>
<dbReference type="SUPFAM" id="SSF48264">
    <property type="entry name" value="Cytochrome P450"/>
    <property type="match status" value="1"/>
</dbReference>
<proteinExistence type="inferred from homology"/>
<dbReference type="GO" id="GO:0020037">
    <property type="term" value="F:heme binding"/>
    <property type="evidence" value="ECO:0007669"/>
    <property type="project" value="InterPro"/>
</dbReference>
<evidence type="ECO:0000313" key="8">
    <source>
        <dbReference type="EMBL" id="KAJ8246533.1"/>
    </source>
</evidence>
<keyword evidence="4" id="KW-0479">Metal-binding</keyword>
<keyword evidence="3" id="KW-0349">Heme</keyword>
<dbReference type="GO" id="GO:0006704">
    <property type="term" value="P:glucocorticoid biosynthetic process"/>
    <property type="evidence" value="ECO:0007669"/>
    <property type="project" value="TreeGrafter"/>
</dbReference>
<dbReference type="InterPro" id="IPR036396">
    <property type="entry name" value="Cyt_P450_sf"/>
</dbReference>
<comment type="cofactor">
    <cofactor evidence="1">
        <name>heme</name>
        <dbReference type="ChEBI" id="CHEBI:30413"/>
    </cofactor>
</comment>
<protein>
    <submittedName>
        <fullName evidence="8">Uncharacterized protein</fullName>
    </submittedName>
</protein>
<evidence type="ECO:0000256" key="5">
    <source>
        <dbReference type="ARBA" id="ARBA00023002"/>
    </source>
</evidence>
<evidence type="ECO:0000256" key="7">
    <source>
        <dbReference type="ARBA" id="ARBA00023033"/>
    </source>
</evidence>
<dbReference type="GO" id="GO:0004497">
    <property type="term" value="F:monooxygenase activity"/>
    <property type="evidence" value="ECO:0007669"/>
    <property type="project" value="UniProtKB-KW"/>
</dbReference>
<dbReference type="GO" id="GO:0034650">
    <property type="term" value="P:cortisol metabolic process"/>
    <property type="evidence" value="ECO:0007669"/>
    <property type="project" value="TreeGrafter"/>
</dbReference>
<comment type="similarity">
    <text evidence="2">Belongs to the cytochrome P450 family.</text>
</comment>